<dbReference type="EMBL" id="RBZO01000010">
    <property type="protein sequence ID" value="RKQ16017.1"/>
    <property type="molecule type" value="Genomic_DNA"/>
</dbReference>
<dbReference type="Proteomes" id="UP000281813">
    <property type="component" value="Unassembled WGS sequence"/>
</dbReference>
<evidence type="ECO:0008006" key="5">
    <source>
        <dbReference type="Google" id="ProtNLM"/>
    </source>
</evidence>
<feature type="transmembrane region" description="Helical" evidence="2">
    <location>
        <begin position="12"/>
        <end position="30"/>
    </location>
</feature>
<reference evidence="3 4" key="1">
    <citation type="journal article" date="2015" name="Antonie Van Leeuwenhoek">
        <title>Oceanobacillus bengalensis sp. nov., a bacterium isolated from seawater of the Bay of Bengal.</title>
        <authorList>
            <person name="Yongchang O."/>
            <person name="Xiang W."/>
            <person name="Wang G."/>
        </authorList>
    </citation>
    <scope>NUCLEOTIDE SEQUENCE [LARGE SCALE GENOMIC DNA]</scope>
    <source>
        <strain evidence="3 4">MCCC 1K00260</strain>
    </source>
</reference>
<evidence type="ECO:0000256" key="1">
    <source>
        <dbReference type="SAM" id="Coils"/>
    </source>
</evidence>
<proteinExistence type="predicted"/>
<evidence type="ECO:0000313" key="3">
    <source>
        <dbReference type="EMBL" id="RKQ16017.1"/>
    </source>
</evidence>
<keyword evidence="2" id="KW-1133">Transmembrane helix</keyword>
<name>A0A494Z0F9_9BACI</name>
<dbReference type="OrthoDB" id="2973795at2"/>
<evidence type="ECO:0000313" key="4">
    <source>
        <dbReference type="Proteomes" id="UP000281813"/>
    </source>
</evidence>
<organism evidence="3 4">
    <name type="scientific">Oceanobacillus bengalensis</name>
    <dbReference type="NCBI Taxonomy" id="1435466"/>
    <lineage>
        <taxon>Bacteria</taxon>
        <taxon>Bacillati</taxon>
        <taxon>Bacillota</taxon>
        <taxon>Bacilli</taxon>
        <taxon>Bacillales</taxon>
        <taxon>Bacillaceae</taxon>
        <taxon>Oceanobacillus</taxon>
    </lineage>
</organism>
<comment type="caution">
    <text evidence="3">The sequence shown here is derived from an EMBL/GenBank/DDBJ whole genome shotgun (WGS) entry which is preliminary data.</text>
</comment>
<evidence type="ECO:0000256" key="2">
    <source>
        <dbReference type="SAM" id="Phobius"/>
    </source>
</evidence>
<keyword evidence="2" id="KW-0812">Transmembrane</keyword>
<feature type="coiled-coil region" evidence="1">
    <location>
        <begin position="27"/>
        <end position="54"/>
    </location>
</feature>
<dbReference type="RefSeq" id="WP_121130414.1">
    <property type="nucleotide sequence ID" value="NZ_JBHUFK010000026.1"/>
</dbReference>
<accession>A0A494Z0F9</accession>
<gene>
    <name evidence="3" type="ORF">D8M05_07905</name>
</gene>
<keyword evidence="4" id="KW-1185">Reference proteome</keyword>
<protein>
    <recommendedName>
        <fullName evidence="5">Competence protein ComG</fullName>
    </recommendedName>
</protein>
<dbReference type="AlphaFoldDB" id="A0A494Z0F9"/>
<keyword evidence="2" id="KW-0472">Membrane</keyword>
<sequence length="128" mass="14881">MKKPSSIIRNEQGFILPYILFVVVIILMIVKTNIEIYQNELEITERQIEQIKAETLFQMARTMVIDELEKDRNIPSSGMSYDFPNGSVHVIINTKSDTELQLLFKIVLSKTQYTFEILDTIVLERSIL</sequence>
<keyword evidence="1" id="KW-0175">Coiled coil</keyword>